<dbReference type="EMBL" id="BMLN01000002">
    <property type="protein sequence ID" value="GGN93505.1"/>
    <property type="molecule type" value="Genomic_DNA"/>
</dbReference>
<dbReference type="RefSeq" id="WP_018976833.1">
    <property type="nucleotide sequence ID" value="NZ_BMLN01000002.1"/>
</dbReference>
<proteinExistence type="predicted"/>
<dbReference type="Proteomes" id="UP000606653">
    <property type="component" value="Unassembled WGS sequence"/>
</dbReference>
<sequence length="267" mass="30229">MLSKKVWIPAALCLLVLTACSPVERAGGLITDRVIQVKRYPDQQRPSVGYASAFLGYKWKKGGETEPRQAWENVPEAESMGDPNEIDISPKQTYSYSWSGPKHKISGKSLSSIAKRAAGYEYKHLVEDVHVDAELNENGYALGSFPYVYKGEKYMGIILAKHEGDTYIYQSLNFSHDLKDGDKILPFVPGNGSMGIRGKENEFFDWTGGSVNDERIREIVMHFEDGTRQIPIAEDQITYLIPTERDRDIQYIEGLDQDGKSLYTWQF</sequence>
<accession>A0ABQ2KVA4</accession>
<feature type="signal peptide" evidence="1">
    <location>
        <begin position="1"/>
        <end position="25"/>
    </location>
</feature>
<keyword evidence="3" id="KW-1185">Reference proteome</keyword>
<protein>
    <recommendedName>
        <fullName evidence="4">Lipoprotein</fullName>
    </recommendedName>
</protein>
<evidence type="ECO:0008006" key="4">
    <source>
        <dbReference type="Google" id="ProtNLM"/>
    </source>
</evidence>
<name>A0ABQ2KVA4_9BACL</name>
<evidence type="ECO:0000313" key="3">
    <source>
        <dbReference type="Proteomes" id="UP000606653"/>
    </source>
</evidence>
<feature type="chain" id="PRO_5047518008" description="Lipoprotein" evidence="1">
    <location>
        <begin position="26"/>
        <end position="267"/>
    </location>
</feature>
<dbReference type="PROSITE" id="PS51257">
    <property type="entry name" value="PROKAR_LIPOPROTEIN"/>
    <property type="match status" value="1"/>
</dbReference>
<gene>
    <name evidence="2" type="ORF">GCM10010969_07330</name>
</gene>
<organism evidence="2 3">
    <name type="scientific">Saccharibacillus kuerlensis</name>
    <dbReference type="NCBI Taxonomy" id="459527"/>
    <lineage>
        <taxon>Bacteria</taxon>
        <taxon>Bacillati</taxon>
        <taxon>Bacillota</taxon>
        <taxon>Bacilli</taxon>
        <taxon>Bacillales</taxon>
        <taxon>Paenibacillaceae</taxon>
        <taxon>Saccharibacillus</taxon>
    </lineage>
</organism>
<reference evidence="3" key="1">
    <citation type="journal article" date="2019" name="Int. J. Syst. Evol. Microbiol.">
        <title>The Global Catalogue of Microorganisms (GCM) 10K type strain sequencing project: providing services to taxonomists for standard genome sequencing and annotation.</title>
        <authorList>
            <consortium name="The Broad Institute Genomics Platform"/>
            <consortium name="The Broad Institute Genome Sequencing Center for Infectious Disease"/>
            <person name="Wu L."/>
            <person name="Ma J."/>
        </authorList>
    </citation>
    <scope>NUCLEOTIDE SEQUENCE [LARGE SCALE GENOMIC DNA]</scope>
    <source>
        <strain evidence="3">CGMCC 1.6964</strain>
    </source>
</reference>
<comment type="caution">
    <text evidence="2">The sequence shown here is derived from an EMBL/GenBank/DDBJ whole genome shotgun (WGS) entry which is preliminary data.</text>
</comment>
<keyword evidence="1" id="KW-0732">Signal</keyword>
<evidence type="ECO:0000313" key="2">
    <source>
        <dbReference type="EMBL" id="GGN93505.1"/>
    </source>
</evidence>
<evidence type="ECO:0000256" key="1">
    <source>
        <dbReference type="SAM" id="SignalP"/>
    </source>
</evidence>